<name>A0A2U0SBA6_9SPHN</name>
<dbReference type="EMBL" id="QENQ01000001">
    <property type="protein sequence ID" value="PVX28647.1"/>
    <property type="molecule type" value="Genomic_DNA"/>
</dbReference>
<organism evidence="1 2">
    <name type="scientific">Sphingomonas pokkalii</name>
    <dbReference type="NCBI Taxonomy" id="2175090"/>
    <lineage>
        <taxon>Bacteria</taxon>
        <taxon>Pseudomonadati</taxon>
        <taxon>Pseudomonadota</taxon>
        <taxon>Alphaproteobacteria</taxon>
        <taxon>Sphingomonadales</taxon>
        <taxon>Sphingomonadaceae</taxon>
        <taxon>Sphingomonas</taxon>
    </lineage>
</organism>
<evidence type="ECO:0000313" key="2">
    <source>
        <dbReference type="Proteomes" id="UP000245890"/>
    </source>
</evidence>
<dbReference type="Pfam" id="PF13481">
    <property type="entry name" value="AAA_25"/>
    <property type="match status" value="1"/>
</dbReference>
<keyword evidence="2" id="KW-1185">Reference proteome</keyword>
<comment type="caution">
    <text evidence="1">The sequence shown here is derived from an EMBL/GenBank/DDBJ whole genome shotgun (WGS) entry which is preliminary data.</text>
</comment>
<gene>
    <name evidence="1" type="ORF">DD559_04295</name>
</gene>
<accession>A0A2U0SBA6</accession>
<evidence type="ECO:0000313" key="1">
    <source>
        <dbReference type="EMBL" id="PVX28647.1"/>
    </source>
</evidence>
<protein>
    <recommendedName>
        <fullName evidence="3">AAA domain-containing protein</fullName>
    </recommendedName>
</protein>
<dbReference type="Gene3D" id="3.40.50.300">
    <property type="entry name" value="P-loop containing nucleotide triphosphate hydrolases"/>
    <property type="match status" value="1"/>
</dbReference>
<reference evidence="1 2" key="1">
    <citation type="submission" date="2018-05" db="EMBL/GenBank/DDBJ databases">
        <title>Description of Sphingomonas pokkalii sp nov, isolated from the rhizosphere of saline tolerant pokkali rice and its draft genome analysis.</title>
        <authorList>
            <person name="Menon R."/>
            <person name="Kumari S."/>
            <person name="Rameshkumar N."/>
        </authorList>
    </citation>
    <scope>NUCLEOTIDE SEQUENCE [LARGE SCALE GENOMIC DNA]</scope>
    <source>
        <strain evidence="1 2">L3B27</strain>
    </source>
</reference>
<dbReference type="InterPro" id="IPR027417">
    <property type="entry name" value="P-loop_NTPase"/>
</dbReference>
<evidence type="ECO:0008006" key="3">
    <source>
        <dbReference type="Google" id="ProtNLM"/>
    </source>
</evidence>
<dbReference type="OrthoDB" id="34187at2"/>
<dbReference type="AlphaFoldDB" id="A0A2U0SBA6"/>
<dbReference type="SUPFAM" id="SSF52540">
    <property type="entry name" value="P-loop containing nucleoside triphosphate hydrolases"/>
    <property type="match status" value="1"/>
</dbReference>
<proteinExistence type="predicted"/>
<sequence>MARLRRGCWRRRRGQLLSPWLREQESCLVWAAAGVGKTMFTLSLALAIAGGGSLMGWTSQRPRRVLLIDGEMPLDDLQERLRMLAGTIEGIDLGAAGTNLTVLARHGQSPDAIFPDFGKEEEQDANLALVRSYRPDVVILDNLTPPRSPARMRAASSPCCATCRLGWAAMPP</sequence>
<dbReference type="RefSeq" id="WP_116468095.1">
    <property type="nucleotide sequence ID" value="NZ_QENQ01000001.1"/>
</dbReference>
<dbReference type="Proteomes" id="UP000245890">
    <property type="component" value="Unassembled WGS sequence"/>
</dbReference>